<feature type="transmembrane region" description="Helical" evidence="5">
    <location>
        <begin position="284"/>
        <end position="302"/>
    </location>
</feature>
<dbReference type="GO" id="GO:0008273">
    <property type="term" value="F:calcium, potassium:sodium antiporter activity"/>
    <property type="evidence" value="ECO:0007669"/>
    <property type="project" value="TreeGrafter"/>
</dbReference>
<proteinExistence type="predicted"/>
<dbReference type="InterPro" id="IPR004837">
    <property type="entry name" value="NaCa_Exmemb"/>
</dbReference>
<dbReference type="NCBIfam" id="TIGR00367">
    <property type="entry name" value="calcium/sodium antiporter"/>
    <property type="match status" value="1"/>
</dbReference>
<dbReference type="GO" id="GO:0006874">
    <property type="term" value="P:intracellular calcium ion homeostasis"/>
    <property type="evidence" value="ECO:0007669"/>
    <property type="project" value="TreeGrafter"/>
</dbReference>
<dbReference type="GO" id="GO:0005262">
    <property type="term" value="F:calcium channel activity"/>
    <property type="evidence" value="ECO:0007669"/>
    <property type="project" value="TreeGrafter"/>
</dbReference>
<feature type="transmembrane region" description="Helical" evidence="5">
    <location>
        <begin position="309"/>
        <end position="325"/>
    </location>
</feature>
<evidence type="ECO:0000256" key="5">
    <source>
        <dbReference type="SAM" id="Phobius"/>
    </source>
</evidence>
<dbReference type="GO" id="GO:0005886">
    <property type="term" value="C:plasma membrane"/>
    <property type="evidence" value="ECO:0007669"/>
    <property type="project" value="TreeGrafter"/>
</dbReference>
<feature type="transmembrane region" description="Helical" evidence="5">
    <location>
        <begin position="39"/>
        <end position="62"/>
    </location>
</feature>
<keyword evidence="3 5" id="KW-1133">Transmembrane helix</keyword>
<dbReference type="EMBL" id="CAEZSR010000112">
    <property type="protein sequence ID" value="CAB4574199.1"/>
    <property type="molecule type" value="Genomic_DNA"/>
</dbReference>
<dbReference type="Pfam" id="PF01699">
    <property type="entry name" value="Na_Ca_ex"/>
    <property type="match status" value="2"/>
</dbReference>
<feature type="transmembrane region" description="Helical" evidence="5">
    <location>
        <begin position="82"/>
        <end position="100"/>
    </location>
</feature>
<evidence type="ECO:0000313" key="7">
    <source>
        <dbReference type="EMBL" id="CAB4574199.1"/>
    </source>
</evidence>
<feature type="transmembrane region" description="Helical" evidence="5">
    <location>
        <begin position="178"/>
        <end position="200"/>
    </location>
</feature>
<feature type="transmembrane region" description="Helical" evidence="5">
    <location>
        <begin position="6"/>
        <end position="27"/>
    </location>
</feature>
<dbReference type="PANTHER" id="PTHR10846">
    <property type="entry name" value="SODIUM/POTASSIUM/CALCIUM EXCHANGER"/>
    <property type="match status" value="1"/>
</dbReference>
<comment type="subcellular location">
    <subcellularLocation>
        <location evidence="1">Membrane</location>
        <topology evidence="1">Multi-pass membrane protein</topology>
    </subcellularLocation>
</comment>
<keyword evidence="2 5" id="KW-0812">Transmembrane</keyword>
<dbReference type="Gene3D" id="1.20.1420.30">
    <property type="entry name" value="NCX, central ion-binding region"/>
    <property type="match status" value="1"/>
</dbReference>
<evidence type="ECO:0000256" key="2">
    <source>
        <dbReference type="ARBA" id="ARBA00022692"/>
    </source>
</evidence>
<gene>
    <name evidence="7" type="ORF">UFOPK1493_02596</name>
</gene>
<feature type="domain" description="Sodium/calcium exchanger membrane region" evidence="6">
    <location>
        <begin position="11"/>
        <end position="148"/>
    </location>
</feature>
<name>A0A6J6EFH0_9ZZZZ</name>
<dbReference type="InterPro" id="IPR044880">
    <property type="entry name" value="NCX_ion-bd_dom_sf"/>
</dbReference>
<feature type="transmembrane region" description="Helical" evidence="5">
    <location>
        <begin position="246"/>
        <end position="264"/>
    </location>
</feature>
<protein>
    <submittedName>
        <fullName evidence="7">Unannotated protein</fullName>
    </submittedName>
</protein>
<sequence>MIAITGWTIPALIIGLVCLVAGAEFLVKGAASIAARLGIAPVVVGLTVVAFGTSAPEFAVSASAALSGETDVALGNVVGSNIVNILLILGASAVVGGLVVSARIIRLDIPIMIGVGVLALVLSLDNSIGRIDGVILFLGIIVYTVWLIRAARREKQGVVDEFEKGTEEVEGSIKDKPLIVQIGLVIVGLGILIVGSQLLVNSATDIATDLGVSELVIGLTVVAVGTSLPEFATSMLAAFRGERDIAVGNVVGSNIFNLLCVLGASGVLASDGIPVTDGALRLDYPVMIAASFVLLPIVWNGFKIKRWEGLLLCAFYVVYVVYLILDSNDHDAQDVVGPAALIVSGLVLLTFCVTGYQGWRRHRASGATLA</sequence>
<keyword evidence="4 5" id="KW-0472">Membrane</keyword>
<dbReference type="Gene3D" id="6.10.280.80">
    <property type="entry name" value="NCX, peripheral helical region"/>
    <property type="match status" value="1"/>
</dbReference>
<evidence type="ECO:0000259" key="6">
    <source>
        <dbReference type="Pfam" id="PF01699"/>
    </source>
</evidence>
<feature type="transmembrane region" description="Helical" evidence="5">
    <location>
        <begin position="130"/>
        <end position="148"/>
    </location>
</feature>
<dbReference type="AlphaFoldDB" id="A0A6J6EFH0"/>
<feature type="domain" description="Sodium/calcium exchanger membrane region" evidence="6">
    <location>
        <begin position="182"/>
        <end position="324"/>
    </location>
</feature>
<feature type="transmembrane region" description="Helical" evidence="5">
    <location>
        <begin position="107"/>
        <end position="124"/>
    </location>
</feature>
<accession>A0A6J6EFH0</accession>
<organism evidence="7">
    <name type="scientific">freshwater metagenome</name>
    <dbReference type="NCBI Taxonomy" id="449393"/>
    <lineage>
        <taxon>unclassified sequences</taxon>
        <taxon>metagenomes</taxon>
        <taxon>ecological metagenomes</taxon>
    </lineage>
</organism>
<feature type="transmembrane region" description="Helical" evidence="5">
    <location>
        <begin position="215"/>
        <end position="239"/>
    </location>
</feature>
<evidence type="ECO:0000256" key="3">
    <source>
        <dbReference type="ARBA" id="ARBA00022989"/>
    </source>
</evidence>
<dbReference type="PANTHER" id="PTHR10846:SF8">
    <property type="entry name" value="INNER MEMBRANE PROTEIN YRBG"/>
    <property type="match status" value="1"/>
</dbReference>
<reference evidence="7" key="1">
    <citation type="submission" date="2020-05" db="EMBL/GenBank/DDBJ databases">
        <authorList>
            <person name="Chiriac C."/>
            <person name="Salcher M."/>
            <person name="Ghai R."/>
            <person name="Kavagutti S V."/>
        </authorList>
    </citation>
    <scope>NUCLEOTIDE SEQUENCE</scope>
</reference>
<evidence type="ECO:0000256" key="1">
    <source>
        <dbReference type="ARBA" id="ARBA00004141"/>
    </source>
</evidence>
<dbReference type="InterPro" id="IPR004481">
    <property type="entry name" value="K/Na/Ca-exchanger"/>
</dbReference>
<evidence type="ECO:0000256" key="4">
    <source>
        <dbReference type="ARBA" id="ARBA00023136"/>
    </source>
</evidence>
<feature type="transmembrane region" description="Helical" evidence="5">
    <location>
        <begin position="337"/>
        <end position="356"/>
    </location>
</feature>